<organism evidence="2 3">
    <name type="scientific">Schizothecium vesticola</name>
    <dbReference type="NCBI Taxonomy" id="314040"/>
    <lineage>
        <taxon>Eukaryota</taxon>
        <taxon>Fungi</taxon>
        <taxon>Dikarya</taxon>
        <taxon>Ascomycota</taxon>
        <taxon>Pezizomycotina</taxon>
        <taxon>Sordariomycetes</taxon>
        <taxon>Sordariomycetidae</taxon>
        <taxon>Sordariales</taxon>
        <taxon>Schizotheciaceae</taxon>
        <taxon>Schizothecium</taxon>
    </lineage>
</organism>
<evidence type="ECO:0000313" key="3">
    <source>
        <dbReference type="Proteomes" id="UP001172155"/>
    </source>
</evidence>
<name>A0AA40F0G8_9PEZI</name>
<protein>
    <submittedName>
        <fullName evidence="2">Heterokaryon incompatibility protein-domain-containing protein</fullName>
    </submittedName>
</protein>
<accession>A0AA40F0G8</accession>
<comment type="caution">
    <text evidence="2">The sequence shown here is derived from an EMBL/GenBank/DDBJ whole genome shotgun (WGS) entry which is preliminary data.</text>
</comment>
<dbReference type="InterPro" id="IPR010730">
    <property type="entry name" value="HET"/>
</dbReference>
<dbReference type="PANTHER" id="PTHR24148">
    <property type="entry name" value="ANKYRIN REPEAT DOMAIN-CONTAINING PROTEIN 39 HOMOLOG-RELATED"/>
    <property type="match status" value="1"/>
</dbReference>
<feature type="domain" description="Heterokaryon incompatibility" evidence="1">
    <location>
        <begin position="113"/>
        <end position="274"/>
    </location>
</feature>
<dbReference type="Pfam" id="PF06985">
    <property type="entry name" value="HET"/>
    <property type="match status" value="1"/>
</dbReference>
<keyword evidence="3" id="KW-1185">Reference proteome</keyword>
<sequence length="719" mass="79783">MATYVYYPLDKANNEIRLVDIFPSANFEAPIELSITRVPFVVPPEHLLADCRQPLSEIAPTLPPGWHVEKTLDDRYIYSTWVGDYLRTSWNHPAGLNFGEPPRIPPAEFSPQFEALSWTWGEQAGTEAAWVLDREGNRSACRVRQNLAEAIRYLRQPCQPRRMWIDSICIDQENKEEQGHQVLRMKDIYRLAGRVVIWLGPAGPDTHLALEGLCSLGERVEISQSFSILPQPLYAGDYPWQQLTCGLTFSEATWRALNDLLVRPWFGRVWTIQESLLANRDSAFQCGSFTLPSGSFEKGYAALARPSTNSSSGTLKIPVMMRAMRRIGLRNMPISSILLCAMDMACSDPRDKVYGVLGLMPRDMMGGMAPDYSLTVSEVFVRTTLQHGTAGCRLGLLDHCDLGSKLLDGPSWSPNYTIHQSWVSRSTEGPLASGCFPSHWTSHVADGILEVEGVRHGTVADDVSPILDSKQSMVAFFRRAYQGQVEGITKGAHARDYAYAYHAGDLEDFFPGHGYPTLALATGNMLYMISSNIIPGGLRAGSLMASDPIGPVRFLYTDGGLAGIASCSAQRGDLVVVIPGCRLPKIVRPLSPSPTSHTAYQLVGSCDILGLSNAEALLGPLPEGYTAKYVRDCTRRRQTWFTNDETGARLGPLEDPRLDPLPAEWYTRELSGEGEETNEGFPLFEFVHRETGEATRMDPRCTREALIARGVRLETFELR</sequence>
<reference evidence="2" key="1">
    <citation type="submission" date="2023-06" db="EMBL/GenBank/DDBJ databases">
        <title>Genome-scale phylogeny and comparative genomics of the fungal order Sordariales.</title>
        <authorList>
            <consortium name="Lawrence Berkeley National Laboratory"/>
            <person name="Hensen N."/>
            <person name="Bonometti L."/>
            <person name="Westerberg I."/>
            <person name="Brannstrom I.O."/>
            <person name="Guillou S."/>
            <person name="Cros-Aarteil S."/>
            <person name="Calhoun S."/>
            <person name="Haridas S."/>
            <person name="Kuo A."/>
            <person name="Mondo S."/>
            <person name="Pangilinan J."/>
            <person name="Riley R."/>
            <person name="LaButti K."/>
            <person name="Andreopoulos B."/>
            <person name="Lipzen A."/>
            <person name="Chen C."/>
            <person name="Yanf M."/>
            <person name="Daum C."/>
            <person name="Ng V."/>
            <person name="Clum A."/>
            <person name="Steindorff A."/>
            <person name="Ohm R."/>
            <person name="Martin F."/>
            <person name="Silar P."/>
            <person name="Natvig D."/>
            <person name="Lalanne C."/>
            <person name="Gautier V."/>
            <person name="Ament-velasquez S.L."/>
            <person name="Kruys A."/>
            <person name="Hutchinson M.I."/>
            <person name="Powell A.J."/>
            <person name="Barry K."/>
            <person name="Miller A.N."/>
            <person name="Grigoriev I.V."/>
            <person name="Debuchy R."/>
            <person name="Gladieux P."/>
            <person name="Thoren M.H."/>
            <person name="Johannesson H."/>
        </authorList>
    </citation>
    <scope>NUCLEOTIDE SEQUENCE</scope>
    <source>
        <strain evidence="2">SMH3187-1</strain>
    </source>
</reference>
<dbReference type="AlphaFoldDB" id="A0AA40F0G8"/>
<proteinExistence type="predicted"/>
<dbReference type="Proteomes" id="UP001172155">
    <property type="component" value="Unassembled WGS sequence"/>
</dbReference>
<dbReference type="InterPro" id="IPR052895">
    <property type="entry name" value="HetReg/Transcr_Mod"/>
</dbReference>
<evidence type="ECO:0000313" key="2">
    <source>
        <dbReference type="EMBL" id="KAK0748938.1"/>
    </source>
</evidence>
<evidence type="ECO:0000259" key="1">
    <source>
        <dbReference type="Pfam" id="PF06985"/>
    </source>
</evidence>
<dbReference type="PANTHER" id="PTHR24148:SF82">
    <property type="entry name" value="HETEROKARYON INCOMPATIBILITY DOMAIN-CONTAINING PROTEIN"/>
    <property type="match status" value="1"/>
</dbReference>
<dbReference type="EMBL" id="JAUKUD010000003">
    <property type="protein sequence ID" value="KAK0748938.1"/>
    <property type="molecule type" value="Genomic_DNA"/>
</dbReference>
<gene>
    <name evidence="2" type="ORF">B0T18DRAFT_405464</name>
</gene>